<feature type="domain" description="C-type lectin" evidence="3">
    <location>
        <begin position="375"/>
        <end position="483"/>
    </location>
</feature>
<dbReference type="InterPro" id="IPR013320">
    <property type="entry name" value="ConA-like_dom_sf"/>
</dbReference>
<dbReference type="InterPro" id="IPR006558">
    <property type="entry name" value="LamG-like"/>
</dbReference>
<reference evidence="4" key="1">
    <citation type="journal article" date="2023" name="Int. J. Mol. Sci.">
        <title>Metagenomics Revealed a New Genus 'Candidatus Thiocaldithrix dubininis' gen. nov., sp. nov. and a New Species 'Candidatus Thiothrix putei' sp. nov. in the Family Thiotrichaceae, Some Members of Which Have Traits of Both Na+- and H+-Motive Energetics.</title>
        <authorList>
            <person name="Ravin N.V."/>
            <person name="Muntyan M.S."/>
            <person name="Smolyakov D.D."/>
            <person name="Rudenko T.S."/>
            <person name="Beletsky A.V."/>
            <person name="Mardanov A.V."/>
            <person name="Grabovich M.Y."/>
        </authorList>
    </citation>
    <scope>NUCLEOTIDE SEQUENCE</scope>
    <source>
        <strain evidence="4">GKL-02</strain>
    </source>
</reference>
<evidence type="ECO:0000313" key="4">
    <source>
        <dbReference type="EMBL" id="WGZ95837.1"/>
    </source>
</evidence>
<dbReference type="InterPro" id="IPR034007">
    <property type="entry name" value="CTLD_bac"/>
</dbReference>
<dbReference type="InterPro" id="IPR050111">
    <property type="entry name" value="C-type_lectin/snaclec_domain"/>
</dbReference>
<dbReference type="SUPFAM" id="SSF49899">
    <property type="entry name" value="Concanavalin A-like lectins/glucanases"/>
    <property type="match status" value="1"/>
</dbReference>
<dbReference type="InterPro" id="IPR001304">
    <property type="entry name" value="C-type_lectin-like"/>
</dbReference>
<reference evidence="4" key="2">
    <citation type="submission" date="2023-04" db="EMBL/GenBank/DDBJ databases">
        <authorList>
            <person name="Beletskiy A.V."/>
            <person name="Mardanov A.V."/>
            <person name="Ravin N.V."/>
        </authorList>
    </citation>
    <scope>NUCLEOTIDE SEQUENCE</scope>
    <source>
        <strain evidence="4">GKL-02</strain>
    </source>
</reference>
<keyword evidence="1" id="KW-0732">Signal</keyword>
<dbReference type="PANTHER" id="PTHR22803">
    <property type="entry name" value="MANNOSE, PHOSPHOLIPASE, LECTIN RECEPTOR RELATED"/>
    <property type="match status" value="1"/>
</dbReference>
<dbReference type="InterPro" id="IPR016186">
    <property type="entry name" value="C-type_lectin-like/link_sf"/>
</dbReference>
<evidence type="ECO:0000259" key="3">
    <source>
        <dbReference type="PROSITE" id="PS50041"/>
    </source>
</evidence>
<evidence type="ECO:0000256" key="2">
    <source>
        <dbReference type="ARBA" id="ARBA00023157"/>
    </source>
</evidence>
<keyword evidence="2" id="KW-1015">Disulfide bond</keyword>
<dbReference type="SMART" id="SM00560">
    <property type="entry name" value="LamGL"/>
    <property type="match status" value="1"/>
</dbReference>
<dbReference type="Gene3D" id="3.10.100.10">
    <property type="entry name" value="Mannose-Binding Protein A, subunit A"/>
    <property type="match status" value="1"/>
</dbReference>
<dbReference type="KEGG" id="tput:QJT81_07590"/>
<dbReference type="SMART" id="SM00034">
    <property type="entry name" value="CLECT"/>
    <property type="match status" value="1"/>
</dbReference>
<dbReference type="InterPro" id="IPR016187">
    <property type="entry name" value="CTDL_fold"/>
</dbReference>
<accession>A0AA95KRF5</accession>
<evidence type="ECO:0000256" key="1">
    <source>
        <dbReference type="ARBA" id="ARBA00022729"/>
    </source>
</evidence>
<dbReference type="Proteomes" id="UP001301326">
    <property type="component" value="Chromosome"/>
</dbReference>
<protein>
    <submittedName>
        <fullName evidence="4">Lectin-like protein</fullName>
    </submittedName>
</protein>
<dbReference type="CDD" id="cd03603">
    <property type="entry name" value="CLECT_VCBS"/>
    <property type="match status" value="1"/>
</dbReference>
<dbReference type="AlphaFoldDB" id="A0AA95KRF5"/>
<proteinExistence type="predicted"/>
<dbReference type="Pfam" id="PF00059">
    <property type="entry name" value="Lectin_C"/>
    <property type="match status" value="1"/>
</dbReference>
<organism evidence="4">
    <name type="scientific">Candidatus Thiothrix putei</name>
    <dbReference type="NCBI Taxonomy" id="3080811"/>
    <lineage>
        <taxon>Bacteria</taxon>
        <taxon>Pseudomonadati</taxon>
        <taxon>Pseudomonadota</taxon>
        <taxon>Gammaproteobacteria</taxon>
        <taxon>Thiotrichales</taxon>
        <taxon>Thiotrichaceae</taxon>
        <taxon>Thiothrix</taxon>
    </lineage>
</organism>
<dbReference type="SUPFAM" id="SSF56436">
    <property type="entry name" value="C-type lectin-like"/>
    <property type="match status" value="1"/>
</dbReference>
<gene>
    <name evidence="4" type="ORF">QJT81_07590</name>
</gene>
<dbReference type="PROSITE" id="PS50041">
    <property type="entry name" value="C_TYPE_LECTIN_2"/>
    <property type="match status" value="1"/>
</dbReference>
<name>A0AA95KRF5_9GAMM</name>
<sequence length="574" mass="61558">MIDLSKLSWLSIFDNRVASVADLNSGSFTGLGVNLGENCITDLDTINGNLNVVLEGYTSPTSKQYTDCNKNAARVTLFRASISPSGEYRLLYRATHNPSAVCTIEWGDGQIETARCDAKPHARSHVYAMTPAEPVIFKINGIEAGRATYNYIDSTGLVAHWSFDDCTAKDSSSANNSGVLIASPGCVTGVLGKAIDLNTTNYAEILDSNSLDVSTAFTLSAWFNGRSLGSQSSEQRPFRLIDKVTAGSGDGYLLDVWAGGIRFGSGSNETIAYTPVSENTFHHVAGIFSQGKASIYLDEKLVISTTTTTTDTPINTFPVRIGASQGSGAIQTDNFNGLIDDVRIYNRALSETEIQTLYQQGGGNVDNTGWILNPTTGHYYKALDNCGNWEQCETAAQAVGAHLVVIEDQAENDWVANTFNVAAVTYGYWIGYTDKEQEGVWKTVAGEIATYTNWFLGEPNDYYACIQGEDYAHISGTTGGWNDLNFEDNCNGGYSLKSGIIERTTTPTGNANPFTVQAADETGTAFTVPAGKTQCTFTATGTWGESVSSSTYDASGAIGWYVSYAALPSSPIGH</sequence>
<dbReference type="EMBL" id="CP124756">
    <property type="protein sequence ID" value="WGZ95837.1"/>
    <property type="molecule type" value="Genomic_DNA"/>
</dbReference>
<dbReference type="Pfam" id="PF13385">
    <property type="entry name" value="Laminin_G_3"/>
    <property type="match status" value="1"/>
</dbReference>
<dbReference type="Gene3D" id="2.60.120.200">
    <property type="match status" value="1"/>
</dbReference>